<sequence>MGQPNRWVMLGLGMLAQGACYLPTGALILLVPALRAQGFGLGDVGLLLGAPSAGMVLALIAWGWCADRYGERLTMTIGLVCATATLAAAAYATGLAALGLTLTLAGAACASGNAASGRVVLGWFPPERRGFAMGVRQTALPVSGALAGLGTPLVAQDHGVRGVLLACAAVCLVAAAAVGVFAVDPPRPTRAVAAAAASPYRTSDLWRIHGASLLLVVPQYTTSVFAVAYLVGERGWSEFAAGRAAAVAYLLGGVGRLVCGRWSDAVASRLRPMRQLAVVNAAVVLLVATATQADSGLTAPLLVLAVAVSMSGNGLAYTAVAEHAGPVWAGRALGTQNTVQNIGAALTPAALGLLIAPAGYGAAFALAGMLALLAAPVTPAEPVSA</sequence>
<comment type="subcellular location">
    <subcellularLocation>
        <location evidence="1">Cell membrane</location>
        <topology evidence="1">Multi-pass membrane protein</topology>
    </subcellularLocation>
</comment>
<protein>
    <submittedName>
        <fullName evidence="7">MFS transporter</fullName>
    </submittedName>
</protein>
<organism evidence="7 8">
    <name type="scientific">Catellatospora methionotrophica</name>
    <dbReference type="NCBI Taxonomy" id="121620"/>
    <lineage>
        <taxon>Bacteria</taxon>
        <taxon>Bacillati</taxon>
        <taxon>Actinomycetota</taxon>
        <taxon>Actinomycetes</taxon>
        <taxon>Micromonosporales</taxon>
        <taxon>Micromonosporaceae</taxon>
        <taxon>Catellatospora</taxon>
    </lineage>
</organism>
<dbReference type="Proteomes" id="UP000660339">
    <property type="component" value="Unassembled WGS sequence"/>
</dbReference>
<evidence type="ECO:0000256" key="5">
    <source>
        <dbReference type="SAM" id="Phobius"/>
    </source>
</evidence>
<evidence type="ECO:0000256" key="3">
    <source>
        <dbReference type="ARBA" id="ARBA00022989"/>
    </source>
</evidence>
<feature type="transmembrane region" description="Helical" evidence="5">
    <location>
        <begin position="275"/>
        <end position="293"/>
    </location>
</feature>
<dbReference type="InterPro" id="IPR036259">
    <property type="entry name" value="MFS_trans_sf"/>
</dbReference>
<dbReference type="SUPFAM" id="SSF103473">
    <property type="entry name" value="MFS general substrate transporter"/>
    <property type="match status" value="1"/>
</dbReference>
<keyword evidence="3 5" id="KW-1133">Transmembrane helix</keyword>
<comment type="caution">
    <text evidence="7">The sequence shown here is derived from an EMBL/GenBank/DDBJ whole genome shotgun (WGS) entry which is preliminary data.</text>
</comment>
<proteinExistence type="predicted"/>
<dbReference type="AlphaFoldDB" id="A0A8J3PES4"/>
<dbReference type="Gene3D" id="1.20.1250.20">
    <property type="entry name" value="MFS general substrate transporter like domains"/>
    <property type="match status" value="2"/>
</dbReference>
<evidence type="ECO:0000256" key="1">
    <source>
        <dbReference type="ARBA" id="ARBA00004651"/>
    </source>
</evidence>
<feature type="transmembrane region" description="Helical" evidence="5">
    <location>
        <begin position="342"/>
        <end position="375"/>
    </location>
</feature>
<evidence type="ECO:0000313" key="8">
    <source>
        <dbReference type="Proteomes" id="UP000660339"/>
    </source>
</evidence>
<dbReference type="GO" id="GO:0022857">
    <property type="term" value="F:transmembrane transporter activity"/>
    <property type="evidence" value="ECO:0007669"/>
    <property type="project" value="InterPro"/>
</dbReference>
<accession>A0A8J3PES4</accession>
<evidence type="ECO:0000256" key="4">
    <source>
        <dbReference type="ARBA" id="ARBA00023136"/>
    </source>
</evidence>
<evidence type="ECO:0000313" key="7">
    <source>
        <dbReference type="EMBL" id="GIG14477.1"/>
    </source>
</evidence>
<dbReference type="RefSeq" id="WP_166377793.1">
    <property type="nucleotide sequence ID" value="NZ_BAAATT010000007.1"/>
</dbReference>
<feature type="transmembrane region" description="Helical" evidence="5">
    <location>
        <begin position="7"/>
        <end position="34"/>
    </location>
</feature>
<keyword evidence="8" id="KW-1185">Reference proteome</keyword>
<dbReference type="GO" id="GO:0005886">
    <property type="term" value="C:plasma membrane"/>
    <property type="evidence" value="ECO:0007669"/>
    <property type="project" value="UniProtKB-SubCell"/>
</dbReference>
<feature type="transmembrane region" description="Helical" evidence="5">
    <location>
        <begin position="77"/>
        <end position="98"/>
    </location>
</feature>
<evidence type="ECO:0000259" key="6">
    <source>
        <dbReference type="PROSITE" id="PS50850"/>
    </source>
</evidence>
<gene>
    <name evidence="7" type="ORF">Cme02nite_28090</name>
</gene>
<keyword evidence="4 5" id="KW-0472">Membrane</keyword>
<evidence type="ECO:0000256" key="2">
    <source>
        <dbReference type="ARBA" id="ARBA00022692"/>
    </source>
</evidence>
<name>A0A8J3PES4_9ACTN</name>
<reference evidence="7" key="1">
    <citation type="submission" date="2021-01" db="EMBL/GenBank/DDBJ databases">
        <title>Whole genome shotgun sequence of Catellatospora methionotrophica NBRC 14553.</title>
        <authorList>
            <person name="Komaki H."/>
            <person name="Tamura T."/>
        </authorList>
    </citation>
    <scope>NUCLEOTIDE SEQUENCE</scope>
    <source>
        <strain evidence="7">NBRC 14553</strain>
    </source>
</reference>
<feature type="transmembrane region" description="Helical" evidence="5">
    <location>
        <begin position="162"/>
        <end position="183"/>
    </location>
</feature>
<dbReference type="InterPro" id="IPR011701">
    <property type="entry name" value="MFS"/>
</dbReference>
<dbReference type="InterPro" id="IPR020846">
    <property type="entry name" value="MFS_dom"/>
</dbReference>
<feature type="transmembrane region" description="Helical" evidence="5">
    <location>
        <begin position="211"/>
        <end position="232"/>
    </location>
</feature>
<feature type="transmembrane region" description="Helical" evidence="5">
    <location>
        <begin position="46"/>
        <end position="65"/>
    </location>
</feature>
<feature type="transmembrane region" description="Helical" evidence="5">
    <location>
        <begin position="299"/>
        <end position="321"/>
    </location>
</feature>
<dbReference type="PROSITE" id="PS50850">
    <property type="entry name" value="MFS"/>
    <property type="match status" value="1"/>
</dbReference>
<dbReference type="PANTHER" id="PTHR23527:SF1">
    <property type="entry name" value="BLL3282 PROTEIN"/>
    <property type="match status" value="1"/>
</dbReference>
<dbReference type="PANTHER" id="PTHR23527">
    <property type="entry name" value="BLL3282 PROTEIN"/>
    <property type="match status" value="1"/>
</dbReference>
<dbReference type="Pfam" id="PF07690">
    <property type="entry name" value="MFS_1"/>
    <property type="match status" value="1"/>
</dbReference>
<dbReference type="EMBL" id="BONJ01000013">
    <property type="protein sequence ID" value="GIG14477.1"/>
    <property type="molecule type" value="Genomic_DNA"/>
</dbReference>
<keyword evidence="2 5" id="KW-0812">Transmembrane</keyword>
<feature type="transmembrane region" description="Helical" evidence="5">
    <location>
        <begin position="244"/>
        <end position="263"/>
    </location>
</feature>
<feature type="domain" description="Major facilitator superfamily (MFS) profile" evidence="6">
    <location>
        <begin position="1"/>
        <end position="385"/>
    </location>
</feature>
<dbReference type="InterPro" id="IPR052952">
    <property type="entry name" value="MFS-Transporter"/>
</dbReference>